<feature type="transmembrane region" description="Helical" evidence="7">
    <location>
        <begin position="60"/>
        <end position="80"/>
    </location>
</feature>
<feature type="transmembrane region" description="Helical" evidence="7">
    <location>
        <begin position="6"/>
        <end position="23"/>
    </location>
</feature>
<dbReference type="EMBL" id="MFPX01000017">
    <property type="protein sequence ID" value="OGH66524.1"/>
    <property type="molecule type" value="Genomic_DNA"/>
</dbReference>
<evidence type="ECO:0000256" key="2">
    <source>
        <dbReference type="ARBA" id="ARBA00011006"/>
    </source>
</evidence>
<dbReference type="STRING" id="1798676.A3B90_00780"/>
<dbReference type="Pfam" id="PF04226">
    <property type="entry name" value="Transgly_assoc"/>
    <property type="match status" value="1"/>
</dbReference>
<comment type="subcellular location">
    <subcellularLocation>
        <location evidence="1">Cell membrane</location>
        <topology evidence="1">Multi-pass membrane protein</topology>
    </subcellularLocation>
</comment>
<evidence type="ECO:0000256" key="5">
    <source>
        <dbReference type="ARBA" id="ARBA00022989"/>
    </source>
</evidence>
<evidence type="ECO:0000256" key="6">
    <source>
        <dbReference type="ARBA" id="ARBA00023136"/>
    </source>
</evidence>
<accession>A0A1F6M4H4</accession>
<dbReference type="AlphaFoldDB" id="A0A1F6M4H4"/>
<evidence type="ECO:0000313" key="8">
    <source>
        <dbReference type="EMBL" id="OGH66524.1"/>
    </source>
</evidence>
<evidence type="ECO:0000256" key="4">
    <source>
        <dbReference type="ARBA" id="ARBA00022692"/>
    </source>
</evidence>
<name>A0A1F6M4H4_9BACT</name>
<feature type="transmembrane region" description="Helical" evidence="7">
    <location>
        <begin position="30"/>
        <end position="48"/>
    </location>
</feature>
<keyword evidence="6 7" id="KW-0472">Membrane</keyword>
<evidence type="ECO:0000256" key="7">
    <source>
        <dbReference type="SAM" id="Phobius"/>
    </source>
</evidence>
<sequence length="84" mass="8998">MGIILWIIFGALVGWVASMIMKTDASQGTLMNIIVGIFGAVIGGWLMSFFGQTGVTGFNIYSFLVSILGAIVLLAIFRAVRRIA</sequence>
<protein>
    <recommendedName>
        <fullName evidence="10">Transglycosylase</fullName>
    </recommendedName>
</protein>
<dbReference type="GO" id="GO:0005886">
    <property type="term" value="C:plasma membrane"/>
    <property type="evidence" value="ECO:0007669"/>
    <property type="project" value="UniProtKB-SubCell"/>
</dbReference>
<dbReference type="PANTHER" id="PTHR33884">
    <property type="entry name" value="UPF0410 PROTEIN YMGE"/>
    <property type="match status" value="1"/>
</dbReference>
<comment type="caution">
    <text evidence="8">The sequence shown here is derived from an EMBL/GenBank/DDBJ whole genome shotgun (WGS) entry which is preliminary data.</text>
</comment>
<organism evidence="8 9">
    <name type="scientific">Candidatus Magasanikbacteria bacterium RIFCSPHIGHO2_02_FULL_41_13</name>
    <dbReference type="NCBI Taxonomy" id="1798676"/>
    <lineage>
        <taxon>Bacteria</taxon>
        <taxon>Candidatus Magasanikiibacteriota</taxon>
    </lineage>
</organism>
<reference evidence="8 9" key="1">
    <citation type="journal article" date="2016" name="Nat. Commun.">
        <title>Thousands of microbial genomes shed light on interconnected biogeochemical processes in an aquifer system.</title>
        <authorList>
            <person name="Anantharaman K."/>
            <person name="Brown C.T."/>
            <person name="Hug L.A."/>
            <person name="Sharon I."/>
            <person name="Castelle C.J."/>
            <person name="Probst A.J."/>
            <person name="Thomas B.C."/>
            <person name="Singh A."/>
            <person name="Wilkins M.J."/>
            <person name="Karaoz U."/>
            <person name="Brodie E.L."/>
            <person name="Williams K.H."/>
            <person name="Hubbard S.S."/>
            <person name="Banfield J.F."/>
        </authorList>
    </citation>
    <scope>NUCLEOTIDE SEQUENCE [LARGE SCALE GENOMIC DNA]</scope>
</reference>
<keyword evidence="4 7" id="KW-0812">Transmembrane</keyword>
<evidence type="ECO:0000256" key="3">
    <source>
        <dbReference type="ARBA" id="ARBA00022475"/>
    </source>
</evidence>
<keyword evidence="3" id="KW-1003">Cell membrane</keyword>
<keyword evidence="5 7" id="KW-1133">Transmembrane helix</keyword>
<dbReference type="PANTHER" id="PTHR33884:SF3">
    <property type="entry name" value="UPF0410 PROTEIN YMGE"/>
    <property type="match status" value="1"/>
</dbReference>
<dbReference type="Proteomes" id="UP000178742">
    <property type="component" value="Unassembled WGS sequence"/>
</dbReference>
<comment type="similarity">
    <text evidence="2">Belongs to the UPF0410 family.</text>
</comment>
<evidence type="ECO:0000256" key="1">
    <source>
        <dbReference type="ARBA" id="ARBA00004651"/>
    </source>
</evidence>
<evidence type="ECO:0000313" key="9">
    <source>
        <dbReference type="Proteomes" id="UP000178742"/>
    </source>
</evidence>
<dbReference type="InterPro" id="IPR007341">
    <property type="entry name" value="Transgly_assoc"/>
</dbReference>
<proteinExistence type="inferred from homology"/>
<gene>
    <name evidence="8" type="ORF">A3B90_00780</name>
</gene>
<evidence type="ECO:0008006" key="10">
    <source>
        <dbReference type="Google" id="ProtNLM"/>
    </source>
</evidence>